<dbReference type="InterPro" id="IPR030678">
    <property type="entry name" value="Peptide/Ni-bd"/>
</dbReference>
<reference evidence="7 8" key="1">
    <citation type="submission" date="2024-11" db="EMBL/GenBank/DDBJ databases">
        <title>The Natural Products Discovery Center: Release of the First 8490 Sequenced Strains for Exploring Actinobacteria Biosynthetic Diversity.</title>
        <authorList>
            <person name="Kalkreuter E."/>
            <person name="Kautsar S.A."/>
            <person name="Yang D."/>
            <person name="Bader C.D."/>
            <person name="Teijaro C.N."/>
            <person name="Fluegel L."/>
            <person name="Davis C.M."/>
            <person name="Simpson J.R."/>
            <person name="Lauterbach L."/>
            <person name="Steele A.D."/>
            <person name="Gui C."/>
            <person name="Meng S."/>
            <person name="Li G."/>
            <person name="Viehrig K."/>
            <person name="Ye F."/>
            <person name="Su P."/>
            <person name="Kiefer A.F."/>
            <person name="Nichols A."/>
            <person name="Cepeda A.J."/>
            <person name="Yan W."/>
            <person name="Fan B."/>
            <person name="Jiang Y."/>
            <person name="Adhikari A."/>
            <person name="Zheng C.-J."/>
            <person name="Schuster L."/>
            <person name="Cowan T.M."/>
            <person name="Smanski M.J."/>
            <person name="Chevrette M.G."/>
            <person name="De Carvalho L.P.S."/>
            <person name="Shen B."/>
        </authorList>
    </citation>
    <scope>NUCLEOTIDE SEQUENCE [LARGE SCALE GENOMIC DNA]</scope>
    <source>
        <strain evidence="7 8">NPDC020863</strain>
    </source>
</reference>
<dbReference type="InterPro" id="IPR006311">
    <property type="entry name" value="TAT_signal"/>
</dbReference>
<sequence>MSDTSPRHAPGAAGTPPTPRAPGIPRRSLLAGAAASSAALGASWLLSGCSGAASASPTDALPTAGPTGRPDRGGTLRIARPPASEAETLDPASSLSAYEYLGALYNRLVRIGPDGALAPDLAESWEPDDKVRTWTFRLRRGVTFHNGRAFTSADAAYTLRHILDPKTASPQAGVLAPLVDPKKLRTPDAHTLVVPLKSPNAEFPSLLTNYNCYVIPDGSAASIGRTGIGTGPFKLVSFTAAGPGRIAAYPDHWAGRPVLDAIDFYSVADMQARSNALLAGQVDLLSQTNLDFATARVVANSSRATVARAKNAQWYVLPMLTTEKPFTDVRVRQAMKLAYDPEHVLKVALQGAGTVGWDNPVPPTDPGHLATHPAHDPEKARHLLKQAGQERLAVDLYTSSYDPIFTPMALAYQESAKRAGIRIRVKTAAADSYYTQIWMKKPLMATYWYTGRPIDQLLNQVFRGGSSYNETAWADKDFDALLDRARRETDDARRRELYQQAQTAVVERGGAITPMFADRLVGISRKVRGYAEHGFEFDYLGIGLKGA</sequence>
<feature type="region of interest" description="Disordered" evidence="5">
    <location>
        <begin position="1"/>
        <end position="28"/>
    </location>
</feature>
<evidence type="ECO:0000313" key="8">
    <source>
        <dbReference type="Proteomes" id="UP001620295"/>
    </source>
</evidence>
<dbReference type="Gene3D" id="3.40.190.10">
    <property type="entry name" value="Periplasmic binding protein-like II"/>
    <property type="match status" value="1"/>
</dbReference>
<comment type="subcellular location">
    <subcellularLocation>
        <location evidence="1">Cell envelope</location>
    </subcellularLocation>
</comment>
<evidence type="ECO:0000259" key="6">
    <source>
        <dbReference type="Pfam" id="PF00496"/>
    </source>
</evidence>
<organism evidence="7 8">
    <name type="scientific">Streptomyces milbemycinicus</name>
    <dbReference type="NCBI Taxonomy" id="476552"/>
    <lineage>
        <taxon>Bacteria</taxon>
        <taxon>Bacillati</taxon>
        <taxon>Actinomycetota</taxon>
        <taxon>Actinomycetes</taxon>
        <taxon>Kitasatosporales</taxon>
        <taxon>Streptomycetaceae</taxon>
        <taxon>Streptomyces</taxon>
    </lineage>
</organism>
<protein>
    <submittedName>
        <fullName evidence="7">ABC transporter substrate-binding protein</fullName>
    </submittedName>
</protein>
<keyword evidence="4" id="KW-0732">Signal</keyword>
<dbReference type="InterPro" id="IPR039424">
    <property type="entry name" value="SBP_5"/>
</dbReference>
<dbReference type="PIRSF" id="PIRSF002741">
    <property type="entry name" value="MppA"/>
    <property type="match status" value="1"/>
</dbReference>
<evidence type="ECO:0000256" key="2">
    <source>
        <dbReference type="ARBA" id="ARBA00005695"/>
    </source>
</evidence>
<keyword evidence="3" id="KW-0813">Transport</keyword>
<proteinExistence type="inferred from homology"/>
<evidence type="ECO:0000256" key="3">
    <source>
        <dbReference type="ARBA" id="ARBA00022448"/>
    </source>
</evidence>
<dbReference type="InterPro" id="IPR000914">
    <property type="entry name" value="SBP_5_dom"/>
</dbReference>
<evidence type="ECO:0000256" key="1">
    <source>
        <dbReference type="ARBA" id="ARBA00004196"/>
    </source>
</evidence>
<dbReference type="PANTHER" id="PTHR30290">
    <property type="entry name" value="PERIPLASMIC BINDING COMPONENT OF ABC TRANSPORTER"/>
    <property type="match status" value="1"/>
</dbReference>
<evidence type="ECO:0000256" key="5">
    <source>
        <dbReference type="SAM" id="MobiDB-lite"/>
    </source>
</evidence>
<dbReference type="CDD" id="cd08503">
    <property type="entry name" value="PBP2_NikA_DppA_OppA_like_17"/>
    <property type="match status" value="1"/>
</dbReference>
<evidence type="ECO:0000256" key="4">
    <source>
        <dbReference type="ARBA" id="ARBA00022729"/>
    </source>
</evidence>
<dbReference type="RefSeq" id="WP_404748096.1">
    <property type="nucleotide sequence ID" value="NZ_JBJDQH010000014.1"/>
</dbReference>
<name>A0ABW8M082_9ACTN</name>
<dbReference type="Gene3D" id="3.90.76.10">
    <property type="entry name" value="Dipeptide-binding Protein, Domain 1"/>
    <property type="match status" value="1"/>
</dbReference>
<feature type="region of interest" description="Disordered" evidence="5">
    <location>
        <begin position="55"/>
        <end position="91"/>
    </location>
</feature>
<dbReference type="PROSITE" id="PS51318">
    <property type="entry name" value="TAT"/>
    <property type="match status" value="1"/>
</dbReference>
<evidence type="ECO:0000313" key="7">
    <source>
        <dbReference type="EMBL" id="MFK4270645.1"/>
    </source>
</evidence>
<comment type="caution">
    <text evidence="7">The sequence shown here is derived from an EMBL/GenBank/DDBJ whole genome shotgun (WGS) entry which is preliminary data.</text>
</comment>
<gene>
    <name evidence="7" type="ORF">ACI2L5_37820</name>
</gene>
<feature type="domain" description="Solute-binding protein family 5" evidence="6">
    <location>
        <begin position="117"/>
        <end position="453"/>
    </location>
</feature>
<dbReference type="EMBL" id="JBJDQH010000014">
    <property type="protein sequence ID" value="MFK4270645.1"/>
    <property type="molecule type" value="Genomic_DNA"/>
</dbReference>
<dbReference type="Gene3D" id="3.10.105.10">
    <property type="entry name" value="Dipeptide-binding Protein, Domain 3"/>
    <property type="match status" value="1"/>
</dbReference>
<dbReference type="SUPFAM" id="SSF53850">
    <property type="entry name" value="Periplasmic binding protein-like II"/>
    <property type="match status" value="1"/>
</dbReference>
<dbReference type="Proteomes" id="UP001620295">
    <property type="component" value="Unassembled WGS sequence"/>
</dbReference>
<accession>A0ABW8M082</accession>
<dbReference type="PANTHER" id="PTHR30290:SF10">
    <property type="entry name" value="PERIPLASMIC OLIGOPEPTIDE-BINDING PROTEIN-RELATED"/>
    <property type="match status" value="1"/>
</dbReference>
<comment type="similarity">
    <text evidence="2">Belongs to the bacterial solute-binding protein 5 family.</text>
</comment>
<dbReference type="Pfam" id="PF00496">
    <property type="entry name" value="SBP_bac_5"/>
    <property type="match status" value="1"/>
</dbReference>
<keyword evidence="8" id="KW-1185">Reference proteome</keyword>